<keyword evidence="2" id="KW-1185">Reference proteome</keyword>
<protein>
    <submittedName>
        <fullName evidence="1">Uncharacterized protein</fullName>
    </submittedName>
</protein>
<dbReference type="AlphaFoldDB" id="A0A1Y3AWR5"/>
<sequence length="115" mass="14010">MLLDCQSSCDSYFKIIYENLRHICLTFGDRDPIFIYHLVMTVSDFIQPSDRLYFLIEICRLNPTNMMFVLKVCHEALQQQKKETLWKLIAYIVYDRKIRLQCLEFWKMYVFECDD</sequence>
<gene>
    <name evidence="1" type="ORF">BLA29_011440</name>
</gene>
<organism evidence="1 2">
    <name type="scientific">Euroglyphus maynei</name>
    <name type="common">Mayne's house dust mite</name>
    <dbReference type="NCBI Taxonomy" id="6958"/>
    <lineage>
        <taxon>Eukaryota</taxon>
        <taxon>Metazoa</taxon>
        <taxon>Ecdysozoa</taxon>
        <taxon>Arthropoda</taxon>
        <taxon>Chelicerata</taxon>
        <taxon>Arachnida</taxon>
        <taxon>Acari</taxon>
        <taxon>Acariformes</taxon>
        <taxon>Sarcoptiformes</taxon>
        <taxon>Astigmata</taxon>
        <taxon>Psoroptidia</taxon>
        <taxon>Analgoidea</taxon>
        <taxon>Pyroglyphidae</taxon>
        <taxon>Pyroglyphinae</taxon>
        <taxon>Euroglyphus</taxon>
    </lineage>
</organism>
<name>A0A1Y3AWR5_EURMA</name>
<dbReference type="EMBL" id="MUJZ01056164">
    <property type="protein sequence ID" value="OTF72437.1"/>
    <property type="molecule type" value="Genomic_DNA"/>
</dbReference>
<evidence type="ECO:0000313" key="1">
    <source>
        <dbReference type="EMBL" id="OTF72437.1"/>
    </source>
</evidence>
<reference evidence="1 2" key="1">
    <citation type="submission" date="2017-03" db="EMBL/GenBank/DDBJ databases">
        <title>Genome Survey of Euroglyphus maynei.</title>
        <authorList>
            <person name="Arlian L.G."/>
            <person name="Morgan M.S."/>
            <person name="Rider S.D."/>
        </authorList>
    </citation>
    <scope>NUCLEOTIDE SEQUENCE [LARGE SCALE GENOMIC DNA]</scope>
    <source>
        <strain evidence="1">Arlian Lab</strain>
        <tissue evidence="1">Whole body</tissue>
    </source>
</reference>
<accession>A0A1Y3AWR5</accession>
<evidence type="ECO:0000313" key="2">
    <source>
        <dbReference type="Proteomes" id="UP000194236"/>
    </source>
</evidence>
<comment type="caution">
    <text evidence="1">The sequence shown here is derived from an EMBL/GenBank/DDBJ whole genome shotgun (WGS) entry which is preliminary data.</text>
</comment>
<proteinExistence type="predicted"/>
<dbReference type="Proteomes" id="UP000194236">
    <property type="component" value="Unassembled WGS sequence"/>
</dbReference>